<comment type="caution">
    <text evidence="2">The sequence shown here is derived from an EMBL/GenBank/DDBJ whole genome shotgun (WGS) entry which is preliminary data.</text>
</comment>
<protein>
    <submittedName>
        <fullName evidence="2">Uncharacterized protein</fullName>
    </submittedName>
</protein>
<dbReference type="EMBL" id="PXOF01000115">
    <property type="protein sequence ID" value="RGP64548.1"/>
    <property type="molecule type" value="Genomic_DNA"/>
</dbReference>
<sequence>MGKNAKQSKWANRVDNPNDAGHPGADPTIPRTHPDPIGIRAMHLDGFFTGIQREHATGEISENVRSHREGLYRHLLSFDTSCYPPLAHASSISSAFKKLADSMLNLAHSMGTDEEWLALMAFHSAFRARYNGTACELRTDCIPLDFSIMITRLYALSTSGETEKENYLGLDYLFLQAAQMEHDFDVSSSDCE</sequence>
<dbReference type="AlphaFoldDB" id="A0A395RWN0"/>
<feature type="region of interest" description="Disordered" evidence="1">
    <location>
        <begin position="1"/>
        <end position="36"/>
    </location>
</feature>
<reference evidence="2 3" key="1">
    <citation type="journal article" date="2018" name="PLoS Pathog.">
        <title>Evolution of structural diversity of trichothecenes, a family of toxins produced by plant pathogenic and entomopathogenic fungi.</title>
        <authorList>
            <person name="Proctor R.H."/>
            <person name="McCormick S.P."/>
            <person name="Kim H.S."/>
            <person name="Cardoza R.E."/>
            <person name="Stanley A.M."/>
            <person name="Lindo L."/>
            <person name="Kelly A."/>
            <person name="Brown D.W."/>
            <person name="Lee T."/>
            <person name="Vaughan M.M."/>
            <person name="Alexander N.J."/>
            <person name="Busman M."/>
            <person name="Gutierrez S."/>
        </authorList>
    </citation>
    <scope>NUCLEOTIDE SEQUENCE [LARGE SCALE GENOMIC DNA]</scope>
    <source>
        <strain evidence="2 3">NRRL 3299</strain>
    </source>
</reference>
<organism evidence="2 3">
    <name type="scientific">Fusarium sporotrichioides</name>
    <dbReference type="NCBI Taxonomy" id="5514"/>
    <lineage>
        <taxon>Eukaryota</taxon>
        <taxon>Fungi</taxon>
        <taxon>Dikarya</taxon>
        <taxon>Ascomycota</taxon>
        <taxon>Pezizomycotina</taxon>
        <taxon>Sordariomycetes</taxon>
        <taxon>Hypocreomycetidae</taxon>
        <taxon>Hypocreales</taxon>
        <taxon>Nectriaceae</taxon>
        <taxon>Fusarium</taxon>
    </lineage>
</organism>
<evidence type="ECO:0000313" key="3">
    <source>
        <dbReference type="Proteomes" id="UP000266152"/>
    </source>
</evidence>
<keyword evidence="3" id="KW-1185">Reference proteome</keyword>
<accession>A0A395RWN0</accession>
<proteinExistence type="predicted"/>
<feature type="compositionally biased region" description="Polar residues" evidence="1">
    <location>
        <begin position="1"/>
        <end position="10"/>
    </location>
</feature>
<evidence type="ECO:0000256" key="1">
    <source>
        <dbReference type="SAM" id="MobiDB-lite"/>
    </source>
</evidence>
<gene>
    <name evidence="2" type="ORF">FSPOR_7914</name>
</gene>
<dbReference type="Proteomes" id="UP000266152">
    <property type="component" value="Unassembled WGS sequence"/>
</dbReference>
<evidence type="ECO:0000313" key="2">
    <source>
        <dbReference type="EMBL" id="RGP64548.1"/>
    </source>
</evidence>
<name>A0A395RWN0_FUSSP</name>